<dbReference type="EMBL" id="JOKZ01000410">
    <property type="protein sequence ID" value="KKO98543.1"/>
    <property type="molecule type" value="Genomic_DNA"/>
</dbReference>
<dbReference type="Proteomes" id="UP000034112">
    <property type="component" value="Unassembled WGS sequence"/>
</dbReference>
<dbReference type="Pfam" id="PF07690">
    <property type="entry name" value="MFS_1"/>
    <property type="match status" value="1"/>
</dbReference>
<evidence type="ECO:0000313" key="10">
    <source>
        <dbReference type="EMBL" id="KKO98543.1"/>
    </source>
</evidence>
<keyword evidence="5 8" id="KW-0472">Membrane</keyword>
<dbReference type="OrthoDB" id="6730379at2759"/>
<dbReference type="GO" id="GO:0022857">
    <property type="term" value="F:transmembrane transporter activity"/>
    <property type="evidence" value="ECO:0007669"/>
    <property type="project" value="InterPro"/>
</dbReference>
<feature type="transmembrane region" description="Helical" evidence="8">
    <location>
        <begin position="182"/>
        <end position="203"/>
    </location>
</feature>
<feature type="transmembrane region" description="Helical" evidence="8">
    <location>
        <begin position="379"/>
        <end position="398"/>
    </location>
</feature>
<evidence type="ECO:0000256" key="6">
    <source>
        <dbReference type="ARBA" id="ARBA00037968"/>
    </source>
</evidence>
<gene>
    <name evidence="10" type="ORF">THAR02_09363</name>
</gene>
<dbReference type="InterPro" id="IPR011701">
    <property type="entry name" value="MFS"/>
</dbReference>
<feature type="transmembrane region" description="Helical" evidence="8">
    <location>
        <begin position="442"/>
        <end position="463"/>
    </location>
</feature>
<feature type="transmembrane region" description="Helical" evidence="8">
    <location>
        <begin position="128"/>
        <end position="146"/>
    </location>
</feature>
<name>A0A0F9ZZB4_TRIHA</name>
<keyword evidence="4 8" id="KW-1133">Transmembrane helix</keyword>
<reference evidence="11" key="1">
    <citation type="journal article" date="2015" name="Genome Announc.">
        <title>Draft whole-genome sequence of the biocontrol agent Trichoderma harzianum T6776.</title>
        <authorList>
            <person name="Baroncelli R."/>
            <person name="Piaggeschi G."/>
            <person name="Fiorini L."/>
            <person name="Bertolini E."/>
            <person name="Zapparata A."/>
            <person name="Pe M.E."/>
            <person name="Sarrocco S."/>
            <person name="Vannacci G."/>
        </authorList>
    </citation>
    <scope>NUCLEOTIDE SEQUENCE [LARGE SCALE GENOMIC DNA]</scope>
    <source>
        <strain evidence="11">T6776</strain>
    </source>
</reference>
<proteinExistence type="inferred from homology"/>
<feature type="transmembrane region" description="Helical" evidence="8">
    <location>
        <begin position="410"/>
        <end position="430"/>
    </location>
</feature>
<feature type="domain" description="Major facilitator superfamily (MFS) profile" evidence="9">
    <location>
        <begin position="56"/>
        <end position="467"/>
    </location>
</feature>
<dbReference type="OMA" id="NTFFWGA"/>
<dbReference type="InterPro" id="IPR020846">
    <property type="entry name" value="MFS_dom"/>
</dbReference>
<comment type="caution">
    <text evidence="10">The sequence shown here is derived from an EMBL/GenBank/DDBJ whole genome shotgun (WGS) entry which is preliminary data.</text>
</comment>
<feature type="transmembrane region" description="Helical" evidence="8">
    <location>
        <begin position="347"/>
        <end position="367"/>
    </location>
</feature>
<dbReference type="FunFam" id="1.20.1250.20:FF:000064">
    <property type="entry name" value="MFS allantoate transporter"/>
    <property type="match status" value="1"/>
</dbReference>
<keyword evidence="3 8" id="KW-0812">Transmembrane</keyword>
<protein>
    <submittedName>
        <fullName evidence="10">Major facilitator superfamily transporter</fullName>
    </submittedName>
</protein>
<dbReference type="PANTHER" id="PTHR43791">
    <property type="entry name" value="PERMEASE-RELATED"/>
    <property type="match status" value="1"/>
</dbReference>
<evidence type="ECO:0000313" key="11">
    <source>
        <dbReference type="Proteomes" id="UP000034112"/>
    </source>
</evidence>
<evidence type="ECO:0000256" key="8">
    <source>
        <dbReference type="SAM" id="Phobius"/>
    </source>
</evidence>
<evidence type="ECO:0000259" key="9">
    <source>
        <dbReference type="PROSITE" id="PS50850"/>
    </source>
</evidence>
<comment type="similarity">
    <text evidence="6">Belongs to the major facilitator superfamily. Allantoate permease family.</text>
</comment>
<evidence type="ECO:0000256" key="7">
    <source>
        <dbReference type="SAM" id="MobiDB-lite"/>
    </source>
</evidence>
<sequence length="529" mass="58540">MSGQYDCASRETEPLLGSPIDADAEMTSSAQEASRMETGPDAAIARRVVKKIDRVIIPLLFFTYMLNFMDKVILSSAAVFGLRDDTHLVGQQYSWVSSIFYFGYLIWEYPTTLLIARLPTAKYLTFNTLVWGAVVGLTAACTNFGGLMAVRFLLGMAEATITPAFMFLTSTWYTRDEMPTRVGIWFAGNSIGGIVSSLIAFGLGHVKDDVHPWRWMYITLGVATFLWAIPLFFFLPDSISKAKFLTPEERQIAADRTVIAGTGATENSRWRWDQFIECLIDPKTWLIFLITIVGQMPNSGTQSFSNIIIGSFNFTSLQSTLINIPYSVLTAGIIAGSGWLAGRYRTLNCLLIVIILIPCVVGAAVIYRRDSVPHGVQLFAYFLLSPGPAAMPLTMALVQSNYRGVTKKMTVTAMLFLAYCAGNISGPQFFRASEAPTYKTAFKAIMVCYCIVITLAITLRFYLQWVNAKRTREEGFVGNAGSAGAVADGKVSDVLDGKDVAEAVTEIQLRPEDYEDVTDWKTVGFRYRL</sequence>
<feature type="transmembrane region" description="Helical" evidence="8">
    <location>
        <begin position="55"/>
        <end position="81"/>
    </location>
</feature>
<evidence type="ECO:0000256" key="2">
    <source>
        <dbReference type="ARBA" id="ARBA00022448"/>
    </source>
</evidence>
<dbReference type="InterPro" id="IPR036259">
    <property type="entry name" value="MFS_trans_sf"/>
</dbReference>
<comment type="subcellular location">
    <subcellularLocation>
        <location evidence="1">Membrane</location>
        <topology evidence="1">Multi-pass membrane protein</topology>
    </subcellularLocation>
</comment>
<dbReference type="GO" id="GO:0016020">
    <property type="term" value="C:membrane"/>
    <property type="evidence" value="ECO:0007669"/>
    <property type="project" value="UniProtKB-SubCell"/>
</dbReference>
<evidence type="ECO:0000256" key="4">
    <source>
        <dbReference type="ARBA" id="ARBA00022989"/>
    </source>
</evidence>
<accession>A0A0F9ZZB4</accession>
<feature type="transmembrane region" description="Helical" evidence="8">
    <location>
        <begin position="93"/>
        <end position="116"/>
    </location>
</feature>
<dbReference type="SUPFAM" id="SSF103473">
    <property type="entry name" value="MFS general substrate transporter"/>
    <property type="match status" value="1"/>
</dbReference>
<feature type="transmembrane region" description="Helical" evidence="8">
    <location>
        <begin position="215"/>
        <end position="235"/>
    </location>
</feature>
<dbReference type="AlphaFoldDB" id="A0A0F9ZZB4"/>
<organism evidence="10 11">
    <name type="scientific">Trichoderma harzianum</name>
    <name type="common">Hypocrea lixii</name>
    <dbReference type="NCBI Taxonomy" id="5544"/>
    <lineage>
        <taxon>Eukaryota</taxon>
        <taxon>Fungi</taxon>
        <taxon>Dikarya</taxon>
        <taxon>Ascomycota</taxon>
        <taxon>Pezizomycotina</taxon>
        <taxon>Sordariomycetes</taxon>
        <taxon>Hypocreomycetidae</taxon>
        <taxon>Hypocreales</taxon>
        <taxon>Hypocreaceae</taxon>
        <taxon>Trichoderma</taxon>
    </lineage>
</organism>
<dbReference type="PROSITE" id="PS50850">
    <property type="entry name" value="MFS"/>
    <property type="match status" value="1"/>
</dbReference>
<evidence type="ECO:0000256" key="1">
    <source>
        <dbReference type="ARBA" id="ARBA00004141"/>
    </source>
</evidence>
<keyword evidence="2" id="KW-0813">Transport</keyword>
<feature type="region of interest" description="Disordered" evidence="7">
    <location>
        <begin position="1"/>
        <end position="20"/>
    </location>
</feature>
<evidence type="ECO:0000256" key="5">
    <source>
        <dbReference type="ARBA" id="ARBA00023136"/>
    </source>
</evidence>
<evidence type="ECO:0000256" key="3">
    <source>
        <dbReference type="ARBA" id="ARBA00022692"/>
    </source>
</evidence>
<dbReference type="Gene3D" id="1.20.1250.20">
    <property type="entry name" value="MFS general substrate transporter like domains"/>
    <property type="match status" value="2"/>
</dbReference>
<dbReference type="PANTHER" id="PTHR43791:SF10">
    <property type="entry name" value="MAJOR FACILITATOR SUPERFAMILY (MFS) PROFILE DOMAIN-CONTAINING PROTEIN"/>
    <property type="match status" value="1"/>
</dbReference>